<dbReference type="HOGENOM" id="CLU_1444852_0_0_10"/>
<dbReference type="GO" id="GO:0003755">
    <property type="term" value="F:peptidyl-prolyl cis-trans isomerase activity"/>
    <property type="evidence" value="ECO:0007669"/>
    <property type="project" value="InterPro"/>
</dbReference>
<reference evidence="2" key="1">
    <citation type="journal article" date="2013" name="Stand. Genomic Sci.">
        <title>Complete genome sequence of the bile-resistant pigment-producing anaerobe Alistipes finegoldii type strain (AHN2437(T)).</title>
        <authorList>
            <person name="Mavromatis K."/>
            <person name="Stackebrandt E."/>
            <person name="Munk C."/>
            <person name="Lapidus A."/>
            <person name="Nolan M."/>
            <person name="Lucas S."/>
            <person name="Hammon N."/>
            <person name="Deshpande S."/>
            <person name="Cheng J.F."/>
            <person name="Tapia R."/>
            <person name="Goodwin L.A."/>
            <person name="Pitluck S."/>
            <person name="Liolios K."/>
            <person name="Pagani I."/>
            <person name="Ivanova N."/>
            <person name="Mikhailova N."/>
            <person name="Huntemann M."/>
            <person name="Pati A."/>
            <person name="Chen A."/>
            <person name="Palaniappan K."/>
            <person name="Land M."/>
            <person name="Hauser L."/>
            <person name="Rohde M."/>
            <person name="Gronow S."/>
            <person name="Goker M."/>
            <person name="Detter J.C."/>
            <person name="Bristow J."/>
            <person name="Eisen J.A."/>
            <person name="Markowitz V."/>
            <person name="Hugenholtz P."/>
            <person name="Kyrpides N.C."/>
            <person name="Klenk H.P."/>
            <person name="Woyke T."/>
        </authorList>
    </citation>
    <scope>NUCLEOTIDE SEQUENCE</scope>
    <source>
        <strain evidence="2">DSM 17242 / JCM 16770 / AHN 2437 / CCUG 46020 / CIP 107999</strain>
    </source>
</reference>
<dbReference type="Gene3D" id="3.10.50.40">
    <property type="match status" value="1"/>
</dbReference>
<dbReference type="InterPro" id="IPR046357">
    <property type="entry name" value="PPIase_dom_sf"/>
</dbReference>
<sequence length="187" mass="20560">MHPGAHFIFHIPATEDGPAERFIDTCMIAVGEDAGADEDEGDDFDETNFFLRNALVKGVVTLVPGLQYKVLKEGRGAVIAAHDEVYVNFAATPLARYPEFEPGQGDFIRAEGALSTFLPGIEKGLQQMRPGSRYVFWIGRDWSGSRGKGLIFEVGAVRLSQRRKRRLTSRLWIVESSALGLGAFCIG</sequence>
<dbReference type="SUPFAM" id="SSF54534">
    <property type="entry name" value="FKBP-like"/>
    <property type="match status" value="1"/>
</dbReference>
<name>I3YK20_ALIFI</name>
<dbReference type="PATRIC" id="fig|679935.3.peg.904"/>
<proteinExistence type="predicted"/>
<dbReference type="EMBL" id="CP003274">
    <property type="protein sequence ID" value="AFL77338.1"/>
    <property type="molecule type" value="Genomic_DNA"/>
</dbReference>
<gene>
    <name evidence="1" type="ordered locus">Alfi_0976</name>
</gene>
<protein>
    <submittedName>
        <fullName evidence="1">Uncharacterized protein</fullName>
    </submittedName>
</protein>
<dbReference type="eggNOG" id="COG0545">
    <property type="taxonomic scope" value="Bacteria"/>
</dbReference>
<dbReference type="AlphaFoldDB" id="I3YK20"/>
<evidence type="ECO:0000313" key="1">
    <source>
        <dbReference type="EMBL" id="AFL77338.1"/>
    </source>
</evidence>
<dbReference type="KEGG" id="afd:Alfi_0976"/>
<evidence type="ECO:0000313" key="2">
    <source>
        <dbReference type="Proteomes" id="UP000006052"/>
    </source>
</evidence>
<accession>I3YK20</accession>
<dbReference type="Proteomes" id="UP000006052">
    <property type="component" value="Chromosome"/>
</dbReference>
<organism evidence="1 2">
    <name type="scientific">Alistipes finegoldii (strain DSM 17242 / JCM 16770 / CCUG 46020 / CIP 107999 / KCTC 15236 / AHN 2437)</name>
    <dbReference type="NCBI Taxonomy" id="679935"/>
    <lineage>
        <taxon>Bacteria</taxon>
        <taxon>Pseudomonadati</taxon>
        <taxon>Bacteroidota</taxon>
        <taxon>Bacteroidia</taxon>
        <taxon>Bacteroidales</taxon>
        <taxon>Rikenellaceae</taxon>
        <taxon>Alistipes</taxon>
    </lineage>
</organism>
<dbReference type="STRING" id="679935.Alfi_0976"/>